<dbReference type="EMBL" id="JBHUKR010000006">
    <property type="protein sequence ID" value="MFD2416287.1"/>
    <property type="molecule type" value="Genomic_DNA"/>
</dbReference>
<evidence type="ECO:0000256" key="1">
    <source>
        <dbReference type="SAM" id="MobiDB-lite"/>
    </source>
</evidence>
<evidence type="ECO:0000313" key="3">
    <source>
        <dbReference type="Proteomes" id="UP001597417"/>
    </source>
</evidence>
<feature type="compositionally biased region" description="Polar residues" evidence="1">
    <location>
        <begin position="16"/>
        <end position="31"/>
    </location>
</feature>
<organism evidence="2 3">
    <name type="scientific">Amycolatopsis pigmentata</name>
    <dbReference type="NCBI Taxonomy" id="450801"/>
    <lineage>
        <taxon>Bacteria</taxon>
        <taxon>Bacillati</taxon>
        <taxon>Actinomycetota</taxon>
        <taxon>Actinomycetes</taxon>
        <taxon>Pseudonocardiales</taxon>
        <taxon>Pseudonocardiaceae</taxon>
        <taxon>Amycolatopsis</taxon>
    </lineage>
</organism>
<proteinExistence type="predicted"/>
<reference evidence="3" key="1">
    <citation type="journal article" date="2019" name="Int. J. Syst. Evol. Microbiol.">
        <title>The Global Catalogue of Microorganisms (GCM) 10K type strain sequencing project: providing services to taxonomists for standard genome sequencing and annotation.</title>
        <authorList>
            <consortium name="The Broad Institute Genomics Platform"/>
            <consortium name="The Broad Institute Genome Sequencing Center for Infectious Disease"/>
            <person name="Wu L."/>
            <person name="Ma J."/>
        </authorList>
    </citation>
    <scope>NUCLEOTIDE SEQUENCE [LARGE SCALE GENOMIC DNA]</scope>
    <source>
        <strain evidence="3">CGMCC 4.7645</strain>
    </source>
</reference>
<gene>
    <name evidence="2" type="ORF">ACFSXZ_08090</name>
</gene>
<sequence>MSRRPSLPPTAELFRLTSTSGGQAARNGQQKEQLRRSQPARGTTGRQKHDTKITVYLSGDELVAMEQARLALRAGYGMVVDRGRLVREAVAVLLADFEQHGPDSVLMQRLRADDIELETTEEAAGQ</sequence>
<comment type="caution">
    <text evidence="2">The sequence shown here is derived from an EMBL/GenBank/DDBJ whole genome shotgun (WGS) entry which is preliminary data.</text>
</comment>
<name>A0ABW5FRA9_9PSEU</name>
<accession>A0ABW5FRA9</accession>
<dbReference type="Proteomes" id="UP001597417">
    <property type="component" value="Unassembled WGS sequence"/>
</dbReference>
<feature type="region of interest" description="Disordered" evidence="1">
    <location>
        <begin position="1"/>
        <end position="51"/>
    </location>
</feature>
<dbReference type="RefSeq" id="WP_378262948.1">
    <property type="nucleotide sequence ID" value="NZ_JBHUKR010000006.1"/>
</dbReference>
<protein>
    <submittedName>
        <fullName evidence="2">Cobyrinic acid ac-diamide synthase</fullName>
    </submittedName>
</protein>
<keyword evidence="3" id="KW-1185">Reference proteome</keyword>
<evidence type="ECO:0000313" key="2">
    <source>
        <dbReference type="EMBL" id="MFD2416287.1"/>
    </source>
</evidence>